<organism evidence="1 2">
    <name type="scientific">Methylobacterium currus</name>
    <dbReference type="NCBI Taxonomy" id="2051553"/>
    <lineage>
        <taxon>Bacteria</taxon>
        <taxon>Pseudomonadati</taxon>
        <taxon>Pseudomonadota</taxon>
        <taxon>Alphaproteobacteria</taxon>
        <taxon>Hyphomicrobiales</taxon>
        <taxon>Methylobacteriaceae</taxon>
        <taxon>Methylobacterium</taxon>
    </lineage>
</organism>
<dbReference type="KEGG" id="mee:DA075_20930"/>
<dbReference type="EMBL" id="CP028843">
    <property type="protein sequence ID" value="AWB23061.1"/>
    <property type="molecule type" value="Genomic_DNA"/>
</dbReference>
<dbReference type="Proteomes" id="UP000244755">
    <property type="component" value="Chromosome 1"/>
</dbReference>
<dbReference type="SUPFAM" id="SSF47240">
    <property type="entry name" value="Ferritin-like"/>
    <property type="match status" value="1"/>
</dbReference>
<evidence type="ECO:0000313" key="2">
    <source>
        <dbReference type="Proteomes" id="UP000244755"/>
    </source>
</evidence>
<dbReference type="AlphaFoldDB" id="A0A2R4WNE6"/>
<dbReference type="OrthoDB" id="7992104at2"/>
<dbReference type="Pfam" id="PF05974">
    <property type="entry name" value="DUF892"/>
    <property type="match status" value="1"/>
</dbReference>
<dbReference type="RefSeq" id="WP_099954859.1">
    <property type="nucleotide sequence ID" value="NZ_CP028843.1"/>
</dbReference>
<proteinExistence type="predicted"/>
<reference evidence="1 2" key="1">
    <citation type="submission" date="2018-04" db="EMBL/GenBank/DDBJ databases">
        <title>Methylobacterium sp. PR1016A genome.</title>
        <authorList>
            <person name="Park W."/>
        </authorList>
    </citation>
    <scope>NUCLEOTIDE SEQUENCE [LARGE SCALE GENOMIC DNA]</scope>
    <source>
        <strain evidence="1 2">PR1016A</strain>
    </source>
</reference>
<dbReference type="InterPro" id="IPR009078">
    <property type="entry name" value="Ferritin-like_SF"/>
</dbReference>
<name>A0A2R4WNE6_9HYPH</name>
<sequence length="167" mass="18831">MPVKTPRELFVRMLSDARHHAERATKVYEELSQAAQDPAIQEALQSRAFIQDKIIKSLDRCFELIGEKPISANGRLQEVFLEDFRRELSEIQAPAAKALFILVKANHLMHLRIAEYRALVAMADVSGHFGVGVLLESCLADKLAFIERTGRLIRRTIESKHAVKLAA</sequence>
<dbReference type="InterPro" id="IPR010287">
    <property type="entry name" value="DUF892_YciF-like"/>
</dbReference>
<dbReference type="InterPro" id="IPR012347">
    <property type="entry name" value="Ferritin-like"/>
</dbReference>
<keyword evidence="2" id="KW-1185">Reference proteome</keyword>
<dbReference type="Gene3D" id="1.20.1260.10">
    <property type="match status" value="1"/>
</dbReference>
<protein>
    <submittedName>
        <fullName evidence="1">DUF892 domain-containing protein</fullName>
    </submittedName>
</protein>
<evidence type="ECO:0000313" key="1">
    <source>
        <dbReference type="EMBL" id="AWB23061.1"/>
    </source>
</evidence>
<accession>A0A2R4WNE6</accession>
<gene>
    <name evidence="1" type="ORF">DA075_20930</name>
</gene>